<sequence length="35" mass="4128">MFVVYDKDEADDLSSDERNVLARLLEQEVKARSER</sequence>
<accession>A0A0S4TYU4</accession>
<organism evidence="1">
    <name type="scientific">Ralstonia solanacearum</name>
    <name type="common">Pseudomonas solanacearum</name>
    <dbReference type="NCBI Taxonomy" id="305"/>
    <lineage>
        <taxon>Bacteria</taxon>
        <taxon>Pseudomonadati</taxon>
        <taxon>Pseudomonadota</taxon>
        <taxon>Betaproteobacteria</taxon>
        <taxon>Burkholderiales</taxon>
        <taxon>Burkholderiaceae</taxon>
        <taxon>Ralstonia</taxon>
        <taxon>Ralstonia solanacearum species complex</taxon>
    </lineage>
</organism>
<protein>
    <submittedName>
        <fullName evidence="1">Uncharacterized protein</fullName>
    </submittedName>
</protein>
<gene>
    <name evidence="1" type="ORF">RUN39_v1_1160009</name>
</gene>
<dbReference type="EMBL" id="LN899819">
    <property type="protein sequence ID" value="CUV15197.1"/>
    <property type="molecule type" value="Genomic_DNA"/>
</dbReference>
<proteinExistence type="predicted"/>
<name>A0A0S4TYU4_RALSL</name>
<reference evidence="1" key="1">
    <citation type="submission" date="2015-10" db="EMBL/GenBank/DDBJ databases">
        <authorList>
            <person name="Gilbert D.G."/>
        </authorList>
    </citation>
    <scope>NUCLEOTIDE SEQUENCE</scope>
    <source>
        <strain evidence="1">Phyl III-seqv23</strain>
    </source>
</reference>
<dbReference type="AlphaFoldDB" id="A0A0S4TYU4"/>
<evidence type="ECO:0000313" key="1">
    <source>
        <dbReference type="EMBL" id="CUV15197.1"/>
    </source>
</evidence>